<organism evidence="1 2">
    <name type="scientific">Protopolystoma xenopodis</name>
    <dbReference type="NCBI Taxonomy" id="117903"/>
    <lineage>
        <taxon>Eukaryota</taxon>
        <taxon>Metazoa</taxon>
        <taxon>Spiralia</taxon>
        <taxon>Lophotrochozoa</taxon>
        <taxon>Platyhelminthes</taxon>
        <taxon>Monogenea</taxon>
        <taxon>Polyopisthocotylea</taxon>
        <taxon>Polystomatidea</taxon>
        <taxon>Polystomatidae</taxon>
        <taxon>Protopolystoma</taxon>
    </lineage>
</organism>
<protein>
    <submittedName>
        <fullName evidence="1">Uncharacterized protein</fullName>
    </submittedName>
</protein>
<reference evidence="1" key="1">
    <citation type="submission" date="2018-11" db="EMBL/GenBank/DDBJ databases">
        <authorList>
            <consortium name="Pathogen Informatics"/>
        </authorList>
    </citation>
    <scope>NUCLEOTIDE SEQUENCE</scope>
</reference>
<dbReference type="AlphaFoldDB" id="A0A448XCH8"/>
<gene>
    <name evidence="1" type="ORF">PXEA_LOCUS26976</name>
</gene>
<sequence length="106" mass="11752">MKFFDYGCCHFMSATSPCVSSSTTASTHSQADARTLGLVSKRTPCALVSFWPFNLPFFYSHKPTNRPRFLAFSLLAMQLQRFPHTHGLCGLVDHSYSTPSSVALSL</sequence>
<evidence type="ECO:0000313" key="2">
    <source>
        <dbReference type="Proteomes" id="UP000784294"/>
    </source>
</evidence>
<proteinExistence type="predicted"/>
<accession>A0A448XCH8</accession>
<evidence type="ECO:0000313" key="1">
    <source>
        <dbReference type="EMBL" id="VEL33536.1"/>
    </source>
</evidence>
<dbReference type="EMBL" id="CAAALY010245950">
    <property type="protein sequence ID" value="VEL33536.1"/>
    <property type="molecule type" value="Genomic_DNA"/>
</dbReference>
<keyword evidence="2" id="KW-1185">Reference proteome</keyword>
<dbReference type="Proteomes" id="UP000784294">
    <property type="component" value="Unassembled WGS sequence"/>
</dbReference>
<name>A0A448XCH8_9PLAT</name>
<comment type="caution">
    <text evidence="1">The sequence shown here is derived from an EMBL/GenBank/DDBJ whole genome shotgun (WGS) entry which is preliminary data.</text>
</comment>